<organism evidence="1 2">
    <name type="scientific">Dipteronia sinensis</name>
    <dbReference type="NCBI Taxonomy" id="43782"/>
    <lineage>
        <taxon>Eukaryota</taxon>
        <taxon>Viridiplantae</taxon>
        <taxon>Streptophyta</taxon>
        <taxon>Embryophyta</taxon>
        <taxon>Tracheophyta</taxon>
        <taxon>Spermatophyta</taxon>
        <taxon>Magnoliopsida</taxon>
        <taxon>eudicotyledons</taxon>
        <taxon>Gunneridae</taxon>
        <taxon>Pentapetalae</taxon>
        <taxon>rosids</taxon>
        <taxon>malvids</taxon>
        <taxon>Sapindales</taxon>
        <taxon>Sapindaceae</taxon>
        <taxon>Hippocastanoideae</taxon>
        <taxon>Acereae</taxon>
        <taxon>Dipteronia</taxon>
    </lineage>
</organism>
<reference evidence="1" key="1">
    <citation type="journal article" date="2023" name="Plant J.">
        <title>Genome sequences and population genomics provide insights into the demographic history, inbreeding, and mutation load of two 'living fossil' tree species of Dipteronia.</title>
        <authorList>
            <person name="Feng Y."/>
            <person name="Comes H.P."/>
            <person name="Chen J."/>
            <person name="Zhu S."/>
            <person name="Lu R."/>
            <person name="Zhang X."/>
            <person name="Li P."/>
            <person name="Qiu J."/>
            <person name="Olsen K.M."/>
            <person name="Qiu Y."/>
        </authorList>
    </citation>
    <scope>NUCLEOTIDE SEQUENCE</scope>
    <source>
        <strain evidence="1">NBL</strain>
    </source>
</reference>
<sequence length="195" mass="22178">MSSSQRAEISHAFFKRYISKRNSLFDFITRFNRELAHQKHGELRADHVDINEKPVFKLPLTIEKQMSEIYTHIIDKAVTRTKVSKIVEADLESVLQKVSQMIMGTENSTQLSIAQKRQQICNESLAVRAKGCGKRIKGGKEKNEVNVKARRCAGCGKVEQSHDKRNCPMLNNRSSINNHEYSRLSNIDADNSSST</sequence>
<comment type="caution">
    <text evidence="1">The sequence shown here is derived from an EMBL/GenBank/DDBJ whole genome shotgun (WGS) entry which is preliminary data.</text>
</comment>
<evidence type="ECO:0008006" key="3">
    <source>
        <dbReference type="Google" id="ProtNLM"/>
    </source>
</evidence>
<dbReference type="AlphaFoldDB" id="A0AAE0EIL7"/>
<gene>
    <name evidence="1" type="ORF">Dsin_001315</name>
</gene>
<protein>
    <recommendedName>
        <fullName evidence="3">Protein FAR1-RELATED SEQUENCE</fullName>
    </recommendedName>
</protein>
<evidence type="ECO:0000313" key="2">
    <source>
        <dbReference type="Proteomes" id="UP001281410"/>
    </source>
</evidence>
<dbReference type="EMBL" id="JANJYJ010000001">
    <property type="protein sequence ID" value="KAK3229434.1"/>
    <property type="molecule type" value="Genomic_DNA"/>
</dbReference>
<name>A0AAE0EIL7_9ROSI</name>
<proteinExistence type="predicted"/>
<keyword evidence="2" id="KW-1185">Reference proteome</keyword>
<dbReference type="Proteomes" id="UP001281410">
    <property type="component" value="Unassembled WGS sequence"/>
</dbReference>
<accession>A0AAE0EIL7</accession>
<evidence type="ECO:0000313" key="1">
    <source>
        <dbReference type="EMBL" id="KAK3229434.1"/>
    </source>
</evidence>